<dbReference type="AlphaFoldDB" id="A0A1Y2KYU9"/>
<evidence type="ECO:0000313" key="8">
    <source>
        <dbReference type="Proteomes" id="UP000193391"/>
    </source>
</evidence>
<dbReference type="InterPro" id="IPR015422">
    <property type="entry name" value="PyrdxlP-dep_Trfase_small"/>
</dbReference>
<dbReference type="STRING" id="1293891.TMES_16885"/>
<keyword evidence="2" id="KW-0210">Decarboxylase</keyword>
<dbReference type="Pfam" id="PF03709">
    <property type="entry name" value="OKR_DC_1_N"/>
    <property type="match status" value="1"/>
</dbReference>
<dbReference type="InterPro" id="IPR000310">
    <property type="entry name" value="Orn/Lys/Arg_deCO2ase_major_dom"/>
</dbReference>
<feature type="domain" description="Orn/Lys/Arg decarboxylases family 1 pyridoxal-P attachment site" evidence="6">
    <location>
        <begin position="388"/>
        <end position="402"/>
    </location>
</feature>
<dbReference type="SUPFAM" id="SSF55904">
    <property type="entry name" value="Ornithine decarboxylase C-terminal domain"/>
    <property type="match status" value="1"/>
</dbReference>
<dbReference type="GO" id="GO:0005829">
    <property type="term" value="C:cytosol"/>
    <property type="evidence" value="ECO:0007669"/>
    <property type="project" value="TreeGrafter"/>
</dbReference>
<keyword evidence="4" id="KW-0456">Lyase</keyword>
<dbReference type="FunFam" id="3.40.640.10:FF:000008">
    <property type="entry name" value="Lysine decarboxylase, inducible"/>
    <property type="match status" value="1"/>
</dbReference>
<dbReference type="SUPFAM" id="SSF53383">
    <property type="entry name" value="PLP-dependent transferases"/>
    <property type="match status" value="1"/>
</dbReference>
<evidence type="ECO:0000259" key="6">
    <source>
        <dbReference type="PROSITE" id="PS00703"/>
    </source>
</evidence>
<dbReference type="Gene3D" id="3.90.1150.10">
    <property type="entry name" value="Aspartate Aminotransferase, domain 1"/>
    <property type="match status" value="1"/>
</dbReference>
<dbReference type="InterPro" id="IPR008286">
    <property type="entry name" value="Prn/Lys/Arg_de-COase_C"/>
</dbReference>
<sequence length="777" mass="87862">MSFYDLFKFMVVEPESRDHDVKNSALSEILSEIEKLGPEVVRTSSIREAEIQLARDVNFGCFLIAGQTPEEITRLEGFLDQLAVMGLAPPVFVLASQLGSTELDPTLIERVRGVIYLEEDTPDFIAKFVTRHFHEYANQHKTPFFGKVLEYAEAGNEVWTCPGHEGGMFYRKSPVGRVFFDYMGEAIFRTDLDNSVVELGDLLIHEGPALEAQKQAAEIFGAERTYFVLNGTSTSNRIATGALISPGDLVLFDRNNHKSQHHGALMMAGGIPVYIPTIRNSYGLIGPMDMAALEEDELRQRIKDHPLVNDPDAWKRERPFRLAILENCSYDGTIYDVRQIIEKLGKLCDYILFDEAWAGFMKFHPLFKDHFAMGLENLGDDAPGLIATQSTHKQLAGFSQASQIHVKDSHIASQNRLVSHRRFNEVFMMHASTSPFYPLFASLDVGAQMMKGPNGTYLWDQAIRTAIEIRKKIRFYKRRYEADGGWFFDPFVPGHISISGNPDEQHAWEDVETSELARNPAAWALAPNAKWHGFGDMANGLAMTDPNKLTLLMPGFDRETGDFAPLGIPAPLLAQFLRERGIVCEKNDIYSILFLVTPAIERSKAGTLLSALCDFKKLFDEDVPLSQMMPIKVKAYPERYGNISVQTLAKEMHAFFKLHKLSSLQRNQFELGHFPELALTPQKAHAALVANEVDYIPVSELENRIAATLTVVYPPGIGVMVPGERYSKHARPQLDYFRMFEKNDNLFPGFEYEIQGIYKEHDNQNRVVYHTYVVRED</sequence>
<protein>
    <submittedName>
        <fullName evidence="7">Amino acid decarboxylase</fullName>
    </submittedName>
</protein>
<dbReference type="Gene3D" id="3.90.100.10">
    <property type="entry name" value="Orn/Lys/Arg decarboxylase, C-terminal domain"/>
    <property type="match status" value="1"/>
</dbReference>
<reference evidence="7 8" key="1">
    <citation type="submission" date="2014-03" db="EMBL/GenBank/DDBJ databases">
        <title>The draft genome sequence of Thalassospira mesophila JCM 18969.</title>
        <authorList>
            <person name="Lai Q."/>
            <person name="Shao Z."/>
        </authorList>
    </citation>
    <scope>NUCLEOTIDE SEQUENCE [LARGE SCALE GENOMIC DNA]</scope>
    <source>
        <strain evidence="7 8">JCM 18969</strain>
    </source>
</reference>
<name>A0A1Y2KYU9_9PROT</name>
<accession>A0A1Y2KYU9</accession>
<dbReference type="InterPro" id="IPR005308">
    <property type="entry name" value="OKR_de-COase_N"/>
</dbReference>
<comment type="caution">
    <text evidence="7">The sequence shown here is derived from an EMBL/GenBank/DDBJ whole genome shotgun (WGS) entry which is preliminary data.</text>
</comment>
<dbReference type="Pfam" id="PF03711">
    <property type="entry name" value="OKR_DC_1_C"/>
    <property type="match status" value="1"/>
</dbReference>
<evidence type="ECO:0000256" key="1">
    <source>
        <dbReference type="ARBA" id="ARBA00010671"/>
    </source>
</evidence>
<dbReference type="OrthoDB" id="9761189at2"/>
<dbReference type="GO" id="GO:0030170">
    <property type="term" value="F:pyridoxal phosphate binding"/>
    <property type="evidence" value="ECO:0007669"/>
    <property type="project" value="TreeGrafter"/>
</dbReference>
<keyword evidence="8" id="KW-1185">Reference proteome</keyword>
<organism evidence="7 8">
    <name type="scientific">Thalassospira mesophila</name>
    <dbReference type="NCBI Taxonomy" id="1293891"/>
    <lineage>
        <taxon>Bacteria</taxon>
        <taxon>Pseudomonadati</taxon>
        <taxon>Pseudomonadota</taxon>
        <taxon>Alphaproteobacteria</taxon>
        <taxon>Rhodospirillales</taxon>
        <taxon>Thalassospiraceae</taxon>
        <taxon>Thalassospira</taxon>
    </lineage>
</organism>
<evidence type="ECO:0000256" key="4">
    <source>
        <dbReference type="ARBA" id="ARBA00023239"/>
    </source>
</evidence>
<evidence type="ECO:0000256" key="3">
    <source>
        <dbReference type="ARBA" id="ARBA00022898"/>
    </source>
</evidence>
<dbReference type="InterPro" id="IPR036633">
    <property type="entry name" value="Prn/Lys/Arg_de-COase_C_sf"/>
</dbReference>
<proteinExistence type="inferred from homology"/>
<dbReference type="PANTHER" id="PTHR45229">
    <property type="entry name" value="CONSTITUTIVE ORNITHINE DECARBOXYLASE"/>
    <property type="match status" value="1"/>
</dbReference>
<dbReference type="GO" id="GO:0016831">
    <property type="term" value="F:carboxy-lyase activity"/>
    <property type="evidence" value="ECO:0007669"/>
    <property type="project" value="UniProtKB-KW"/>
</dbReference>
<gene>
    <name evidence="7" type="ORF">TMES_16885</name>
</gene>
<dbReference type="InterPro" id="IPR015424">
    <property type="entry name" value="PyrdxlP-dep_Trfase"/>
</dbReference>
<dbReference type="EMBL" id="JFKA01000009">
    <property type="protein sequence ID" value="OSQ36749.1"/>
    <property type="molecule type" value="Genomic_DNA"/>
</dbReference>
<feature type="modified residue" description="N6-(pyridoxal phosphate)lysine" evidence="5">
    <location>
        <position position="393"/>
    </location>
</feature>
<dbReference type="PANTHER" id="PTHR45229:SF3">
    <property type="entry name" value="BIODEGRADATIVE ARGININE DECARBOXYLASE"/>
    <property type="match status" value="1"/>
</dbReference>
<evidence type="ECO:0000256" key="5">
    <source>
        <dbReference type="PIRSR" id="PIRSR009393-1"/>
    </source>
</evidence>
<dbReference type="Pfam" id="PF01276">
    <property type="entry name" value="OKR_DC_1"/>
    <property type="match status" value="1"/>
</dbReference>
<dbReference type="Gene3D" id="3.40.50.2300">
    <property type="match status" value="1"/>
</dbReference>
<evidence type="ECO:0000313" key="7">
    <source>
        <dbReference type="EMBL" id="OSQ36749.1"/>
    </source>
</evidence>
<dbReference type="Proteomes" id="UP000193391">
    <property type="component" value="Unassembled WGS sequence"/>
</dbReference>
<dbReference type="InterPro" id="IPR015421">
    <property type="entry name" value="PyrdxlP-dep_Trfase_major"/>
</dbReference>
<evidence type="ECO:0000256" key="2">
    <source>
        <dbReference type="ARBA" id="ARBA00022793"/>
    </source>
</evidence>
<dbReference type="RefSeq" id="WP_085584724.1">
    <property type="nucleotide sequence ID" value="NZ_JFKA01000009.1"/>
</dbReference>
<keyword evidence="3 5" id="KW-0663">Pyridoxal phosphate</keyword>
<comment type="similarity">
    <text evidence="1">Belongs to the Orn/Lys/Arg decarboxylase class-I family.</text>
</comment>
<dbReference type="InterPro" id="IPR011193">
    <property type="entry name" value="Orn/lys/arg_de-COase"/>
</dbReference>
<dbReference type="PIRSF" id="PIRSF009393">
    <property type="entry name" value="Orn_decarb"/>
    <property type="match status" value="1"/>
</dbReference>
<dbReference type="Gene3D" id="3.40.640.10">
    <property type="entry name" value="Type I PLP-dependent aspartate aminotransferase-like (Major domain)"/>
    <property type="match status" value="1"/>
</dbReference>
<dbReference type="PROSITE" id="PS00703">
    <property type="entry name" value="OKR_DC_1"/>
    <property type="match status" value="1"/>
</dbReference>
<dbReference type="GO" id="GO:0006520">
    <property type="term" value="P:amino acid metabolic process"/>
    <property type="evidence" value="ECO:0007669"/>
    <property type="project" value="InterPro"/>
</dbReference>